<keyword evidence="3" id="KW-1185">Reference proteome</keyword>
<dbReference type="RefSeq" id="WP_079701411.1">
    <property type="nucleotide sequence ID" value="NZ_FUYR01000001.1"/>
</dbReference>
<dbReference type="EMBL" id="FUYR01000001">
    <property type="protein sequence ID" value="SKB36099.1"/>
    <property type="molecule type" value="Genomic_DNA"/>
</dbReference>
<evidence type="ECO:0000256" key="1">
    <source>
        <dbReference type="SAM" id="Phobius"/>
    </source>
</evidence>
<reference evidence="3" key="1">
    <citation type="submission" date="2017-02" db="EMBL/GenBank/DDBJ databases">
        <authorList>
            <person name="Varghese N."/>
            <person name="Submissions S."/>
        </authorList>
    </citation>
    <scope>NUCLEOTIDE SEQUENCE [LARGE SCALE GENOMIC DNA]</scope>
    <source>
        <strain evidence="3">DSM 22385</strain>
    </source>
</reference>
<keyword evidence="1" id="KW-0812">Transmembrane</keyword>
<feature type="transmembrane region" description="Helical" evidence="1">
    <location>
        <begin position="85"/>
        <end position="102"/>
    </location>
</feature>
<dbReference type="InterPro" id="IPR022134">
    <property type="entry name" value="DUF3667"/>
</dbReference>
<evidence type="ECO:0000313" key="2">
    <source>
        <dbReference type="EMBL" id="SKB36099.1"/>
    </source>
</evidence>
<name>A0A1T5AMP0_9SPHI</name>
<feature type="transmembrane region" description="Helical" evidence="1">
    <location>
        <begin position="311"/>
        <end position="333"/>
    </location>
</feature>
<protein>
    <recommendedName>
        <fullName evidence="4">DUF3667 domain-containing protein</fullName>
    </recommendedName>
</protein>
<dbReference type="STRING" id="572036.SAMN05661099_0868"/>
<proteinExistence type="predicted"/>
<gene>
    <name evidence="2" type="ORF">SAMN05661099_0868</name>
</gene>
<dbReference type="AlphaFoldDB" id="A0A1T5AMP0"/>
<dbReference type="Proteomes" id="UP000189981">
    <property type="component" value="Unassembled WGS sequence"/>
</dbReference>
<evidence type="ECO:0000313" key="3">
    <source>
        <dbReference type="Proteomes" id="UP000189981"/>
    </source>
</evidence>
<feature type="transmembrane region" description="Helical" evidence="1">
    <location>
        <begin position="214"/>
        <end position="233"/>
    </location>
</feature>
<keyword evidence="1" id="KW-0472">Membrane</keyword>
<accession>A0A1T5AMP0</accession>
<organism evidence="2 3">
    <name type="scientific">Daejeonella lutea</name>
    <dbReference type="NCBI Taxonomy" id="572036"/>
    <lineage>
        <taxon>Bacteria</taxon>
        <taxon>Pseudomonadati</taxon>
        <taxon>Bacteroidota</taxon>
        <taxon>Sphingobacteriia</taxon>
        <taxon>Sphingobacteriales</taxon>
        <taxon>Sphingobacteriaceae</taxon>
        <taxon>Daejeonella</taxon>
    </lineage>
</organism>
<evidence type="ECO:0008006" key="4">
    <source>
        <dbReference type="Google" id="ProtNLM"/>
    </source>
</evidence>
<feature type="transmembrane region" description="Helical" evidence="1">
    <location>
        <begin position="271"/>
        <end position="290"/>
    </location>
</feature>
<dbReference type="Pfam" id="PF12412">
    <property type="entry name" value="DUF3667"/>
    <property type="match status" value="1"/>
</dbReference>
<feature type="transmembrane region" description="Helical" evidence="1">
    <location>
        <begin position="245"/>
        <end position="265"/>
    </location>
</feature>
<sequence length="334" mass="39445">MSKHYRKENNCLNCGQVVNGKFCSNCGQENIEIKEPFWAFVSHGVGHYFHYDSKFKKTLRPFLTKPGQLTKDYMDGRMASHIPPISLYLFITLVYFLSAPVFNKQDVDEKEAMYKVFRLDSYSVQLNKIARLDSAVKHEESEKQRSSDEEILKTYRRINLTAADSNITSYHNRQAALPDSLRDDKITKFWKELKVGYREKTGHTFDKAAFKDKYFPKLLFFLMPLFAFFLMLNFRRNKKLYLEHLIYTIHLFSFAFFTFFVSEFLQYVLPANWGEVIELIFFAILIWYTYRSIRTVYERSRWKTVMKLFTISILFVLSLVITEVVGMAIAISLA</sequence>
<dbReference type="OrthoDB" id="675873at2"/>
<keyword evidence="1" id="KW-1133">Transmembrane helix</keyword>